<keyword evidence="2 5" id="KW-0812">Transmembrane</keyword>
<dbReference type="Pfam" id="PF05105">
    <property type="entry name" value="Phage_holin_4_1"/>
    <property type="match status" value="1"/>
</dbReference>
<keyword evidence="3 5" id="KW-1133">Transmembrane helix</keyword>
<dbReference type="EMBL" id="JAJEQF010000001">
    <property type="protein sequence ID" value="MCC2166176.1"/>
    <property type="molecule type" value="Genomic_DNA"/>
</dbReference>
<evidence type="ECO:0000256" key="5">
    <source>
        <dbReference type="SAM" id="Phobius"/>
    </source>
</evidence>
<dbReference type="GO" id="GO:0016020">
    <property type="term" value="C:membrane"/>
    <property type="evidence" value="ECO:0007669"/>
    <property type="project" value="UniProtKB-SubCell"/>
</dbReference>
<dbReference type="InterPro" id="IPR006480">
    <property type="entry name" value="Phage_holin_4_1"/>
</dbReference>
<reference evidence="6 7" key="1">
    <citation type="submission" date="2021-10" db="EMBL/GenBank/DDBJ databases">
        <title>Anaerobic single-cell dispensing facilitates the cultivation of human gut bacteria.</title>
        <authorList>
            <person name="Afrizal A."/>
        </authorList>
    </citation>
    <scope>NUCLEOTIDE SEQUENCE [LARGE SCALE GENOMIC DNA]</scope>
    <source>
        <strain evidence="6 7">CLA-AA-H244</strain>
    </source>
</reference>
<keyword evidence="7" id="KW-1185">Reference proteome</keyword>
<feature type="transmembrane region" description="Helical" evidence="5">
    <location>
        <begin position="103"/>
        <end position="123"/>
    </location>
</feature>
<dbReference type="RefSeq" id="WP_308727416.1">
    <property type="nucleotide sequence ID" value="NZ_JAJEQF010000001.1"/>
</dbReference>
<proteinExistence type="predicted"/>
<evidence type="ECO:0000256" key="4">
    <source>
        <dbReference type="ARBA" id="ARBA00023136"/>
    </source>
</evidence>
<dbReference type="NCBIfam" id="TIGR01593">
    <property type="entry name" value="holin_tox_secr"/>
    <property type="match status" value="1"/>
</dbReference>
<feature type="transmembrane region" description="Helical" evidence="5">
    <location>
        <begin position="12"/>
        <end position="39"/>
    </location>
</feature>
<sequence length="163" mass="17874">MKQVYIAIQGTVAAFIAWLSAKMGILLPVMGVLMGMMVMDYITGMLASKREALDHPDDPAYGWCSRRGAEGIIKKVGYLCVIAVAMVVDYLILRVAAEAGFEVATKAFFGLLVAVWYVLNELLSIIENAGRMGAPVPEWLIKYVSVLKNKIDSQGDGTEERVR</sequence>
<organism evidence="6 7">
    <name type="scientific">Gallintestinimicrobium propionicum</name>
    <dbReference type="NCBI Taxonomy" id="2981770"/>
    <lineage>
        <taxon>Bacteria</taxon>
        <taxon>Bacillati</taxon>
        <taxon>Bacillota</taxon>
        <taxon>Clostridia</taxon>
        <taxon>Lachnospirales</taxon>
        <taxon>Lachnospiraceae</taxon>
        <taxon>Gallintestinimicrobium</taxon>
    </lineage>
</organism>
<comment type="caution">
    <text evidence="6">The sequence shown here is derived from an EMBL/GenBank/DDBJ whole genome shotgun (WGS) entry which is preliminary data.</text>
</comment>
<dbReference type="AlphaFoldDB" id="A0AAE3AQW4"/>
<evidence type="ECO:0000256" key="3">
    <source>
        <dbReference type="ARBA" id="ARBA00022989"/>
    </source>
</evidence>
<evidence type="ECO:0000313" key="6">
    <source>
        <dbReference type="EMBL" id="MCC2166176.1"/>
    </source>
</evidence>
<evidence type="ECO:0000256" key="1">
    <source>
        <dbReference type="ARBA" id="ARBA00004141"/>
    </source>
</evidence>
<keyword evidence="4 5" id="KW-0472">Membrane</keyword>
<name>A0AAE3AQW4_9FIRM</name>
<protein>
    <submittedName>
        <fullName evidence="6">Phage holin family protein</fullName>
    </submittedName>
</protein>
<gene>
    <name evidence="6" type="ORF">LKD45_00415</name>
</gene>
<feature type="transmembrane region" description="Helical" evidence="5">
    <location>
        <begin position="76"/>
        <end position="97"/>
    </location>
</feature>
<evidence type="ECO:0000313" key="7">
    <source>
        <dbReference type="Proteomes" id="UP001199355"/>
    </source>
</evidence>
<evidence type="ECO:0000256" key="2">
    <source>
        <dbReference type="ARBA" id="ARBA00022692"/>
    </source>
</evidence>
<comment type="subcellular location">
    <subcellularLocation>
        <location evidence="1">Membrane</location>
        <topology evidence="1">Multi-pass membrane protein</topology>
    </subcellularLocation>
</comment>
<accession>A0AAE3AQW4</accession>
<dbReference type="Proteomes" id="UP001199355">
    <property type="component" value="Unassembled WGS sequence"/>
</dbReference>